<dbReference type="Proteomes" id="UP001152795">
    <property type="component" value="Unassembled WGS sequence"/>
</dbReference>
<feature type="region of interest" description="Disordered" evidence="1">
    <location>
        <begin position="96"/>
        <end position="117"/>
    </location>
</feature>
<reference evidence="2" key="1">
    <citation type="submission" date="2020-04" db="EMBL/GenBank/DDBJ databases">
        <authorList>
            <person name="Alioto T."/>
            <person name="Alioto T."/>
            <person name="Gomez Garrido J."/>
        </authorList>
    </citation>
    <scope>NUCLEOTIDE SEQUENCE</scope>
    <source>
        <strain evidence="2">A484AB</strain>
    </source>
</reference>
<accession>A0A6S7H714</accession>
<keyword evidence="3" id="KW-1185">Reference proteome</keyword>
<protein>
    <submittedName>
        <fullName evidence="2">Uncharacterized protein</fullName>
    </submittedName>
</protein>
<evidence type="ECO:0000313" key="2">
    <source>
        <dbReference type="EMBL" id="CAB3999876.1"/>
    </source>
</evidence>
<name>A0A6S7H714_PARCT</name>
<dbReference type="EMBL" id="CACRXK020003693">
    <property type="protein sequence ID" value="CAB3999876.1"/>
    <property type="molecule type" value="Genomic_DNA"/>
</dbReference>
<proteinExistence type="predicted"/>
<gene>
    <name evidence="2" type="ORF">PACLA_8A011564</name>
</gene>
<evidence type="ECO:0000256" key="1">
    <source>
        <dbReference type="SAM" id="MobiDB-lite"/>
    </source>
</evidence>
<organism evidence="2 3">
    <name type="scientific">Paramuricea clavata</name>
    <name type="common">Red gorgonian</name>
    <name type="synonym">Violescent sea-whip</name>
    <dbReference type="NCBI Taxonomy" id="317549"/>
    <lineage>
        <taxon>Eukaryota</taxon>
        <taxon>Metazoa</taxon>
        <taxon>Cnidaria</taxon>
        <taxon>Anthozoa</taxon>
        <taxon>Octocorallia</taxon>
        <taxon>Malacalcyonacea</taxon>
        <taxon>Plexauridae</taxon>
        <taxon>Paramuricea</taxon>
    </lineage>
</organism>
<dbReference type="AlphaFoldDB" id="A0A6S7H714"/>
<sequence length="117" mass="13007">MGLITDVFCLFKCPQCDCVGLSLEEDDVSRKGYVAQSFVDVVKTAVGSICFGLSMNIPAGKYTEFACHAEDKSRVSLAQYKSTPRAKKRRKLIRGLKKKKEDKNQETEGLKYGAGEF</sequence>
<feature type="compositionally biased region" description="Basic and acidic residues" evidence="1">
    <location>
        <begin position="99"/>
        <end position="109"/>
    </location>
</feature>
<evidence type="ECO:0000313" key="3">
    <source>
        <dbReference type="Proteomes" id="UP001152795"/>
    </source>
</evidence>
<comment type="caution">
    <text evidence="2">The sequence shown here is derived from an EMBL/GenBank/DDBJ whole genome shotgun (WGS) entry which is preliminary data.</text>
</comment>